<organism evidence="2 3">
    <name type="scientific">SAR324 cluster bacterium</name>
    <dbReference type="NCBI Taxonomy" id="2024889"/>
    <lineage>
        <taxon>Bacteria</taxon>
        <taxon>Deltaproteobacteria</taxon>
        <taxon>SAR324 cluster</taxon>
    </lineage>
</organism>
<keyword evidence="1" id="KW-1133">Transmembrane helix</keyword>
<dbReference type="Proteomes" id="UP000226525">
    <property type="component" value="Unassembled WGS sequence"/>
</dbReference>
<feature type="transmembrane region" description="Helical" evidence="1">
    <location>
        <begin position="29"/>
        <end position="51"/>
    </location>
</feature>
<comment type="caution">
    <text evidence="2">The sequence shown here is derived from an EMBL/GenBank/DDBJ whole genome shotgun (WGS) entry which is preliminary data.</text>
</comment>
<evidence type="ECO:0000313" key="2">
    <source>
        <dbReference type="EMBL" id="MAH62673.1"/>
    </source>
</evidence>
<evidence type="ECO:0000313" key="3">
    <source>
        <dbReference type="Proteomes" id="UP000226525"/>
    </source>
</evidence>
<keyword evidence="1" id="KW-0472">Membrane</keyword>
<reference evidence="3" key="1">
    <citation type="submission" date="2017-09" db="EMBL/GenBank/DDBJ databases">
        <title>The Reconstruction of 2,631 Draft Metagenome-Assembled Genomes from the Global Oceans.</title>
        <authorList>
            <person name="Tully B.J."/>
            <person name="Graham E.D."/>
            <person name="Heidelberg J.F."/>
        </authorList>
    </citation>
    <scope>NUCLEOTIDE SEQUENCE [LARGE SCALE GENOMIC DNA]</scope>
</reference>
<sequence length="94" mass="10635">MVPTKLSLISFLPDSLDVRRIHIPTPQKAWRTCCLLAVLLASLTFTPIVLVPDEIEPILMGMPRTLWLGMLISLGFFVLTLWGAFLLTRKNENE</sequence>
<evidence type="ECO:0000256" key="1">
    <source>
        <dbReference type="SAM" id="Phobius"/>
    </source>
</evidence>
<gene>
    <name evidence="2" type="ORF">CMN54_04335</name>
</gene>
<name>A0A2D6YHL8_9DELT</name>
<evidence type="ECO:0008006" key="4">
    <source>
        <dbReference type="Google" id="ProtNLM"/>
    </source>
</evidence>
<accession>A0A2D6YHL8</accession>
<feature type="transmembrane region" description="Helical" evidence="1">
    <location>
        <begin position="66"/>
        <end position="87"/>
    </location>
</feature>
<keyword evidence="1" id="KW-0812">Transmembrane</keyword>
<protein>
    <recommendedName>
        <fullName evidence="4">DUF3311 domain-containing protein</fullName>
    </recommendedName>
</protein>
<proteinExistence type="predicted"/>
<dbReference type="AlphaFoldDB" id="A0A2D6YHL8"/>
<dbReference type="EMBL" id="NZEX01000045">
    <property type="protein sequence ID" value="MAH62673.1"/>
    <property type="molecule type" value="Genomic_DNA"/>
</dbReference>